<feature type="chain" id="PRO_5045195876" description="Lipoprotein" evidence="1">
    <location>
        <begin position="24"/>
        <end position="160"/>
    </location>
</feature>
<evidence type="ECO:0000313" key="3">
    <source>
        <dbReference type="Proteomes" id="UP001496674"/>
    </source>
</evidence>
<accession>A0ABN6Z3L9</accession>
<sequence length="160" mass="17724">MKRKLKYLSVVALLCSVIGLALTACDETKCSTSGRPSPQFNFVEKSTLKKIAFDTLTVVALNAIHGDSVILNKATKVSGATLPLSYSSNQTTLVFNYSKSLSDTIWITHTNTEHFLSMDCGIIMYHQIKDVKCTSHVIDSVAIINSEVDINEKENIRLFY</sequence>
<dbReference type="InterPro" id="IPR045607">
    <property type="entry name" value="DUF6452"/>
</dbReference>
<evidence type="ECO:0008006" key="4">
    <source>
        <dbReference type="Google" id="ProtNLM"/>
    </source>
</evidence>
<keyword evidence="1" id="KW-0732">Signal</keyword>
<dbReference type="Proteomes" id="UP001496674">
    <property type="component" value="Chromosome"/>
</dbReference>
<feature type="signal peptide" evidence="1">
    <location>
        <begin position="1"/>
        <end position="23"/>
    </location>
</feature>
<reference evidence="2 3" key="1">
    <citation type="submission" date="2023-04" db="EMBL/GenBank/DDBJ databases">
        <title>Draft genome sequence of acteroides sedimenti strain YN3PY1.</title>
        <authorList>
            <person name="Yoshida N."/>
        </authorList>
    </citation>
    <scope>NUCLEOTIDE SEQUENCE [LARGE SCALE GENOMIC DNA]</scope>
    <source>
        <strain evidence="2 3">YN3PY1</strain>
    </source>
</reference>
<evidence type="ECO:0000256" key="1">
    <source>
        <dbReference type="SAM" id="SignalP"/>
    </source>
</evidence>
<keyword evidence="3" id="KW-1185">Reference proteome</keyword>
<protein>
    <recommendedName>
        <fullName evidence="4">Lipoprotein</fullName>
    </recommendedName>
</protein>
<dbReference type="Pfam" id="PF20050">
    <property type="entry name" value="DUF6452"/>
    <property type="match status" value="1"/>
</dbReference>
<name>A0ABN6Z3L9_9BACE</name>
<evidence type="ECO:0000313" key="2">
    <source>
        <dbReference type="EMBL" id="BEG99171.1"/>
    </source>
</evidence>
<gene>
    <name evidence="2" type="ORF">BSYN_14360</name>
</gene>
<dbReference type="EMBL" id="AP028055">
    <property type="protein sequence ID" value="BEG99171.1"/>
    <property type="molecule type" value="Genomic_DNA"/>
</dbReference>
<dbReference type="PROSITE" id="PS51257">
    <property type="entry name" value="PROKAR_LIPOPROTEIN"/>
    <property type="match status" value="1"/>
</dbReference>
<proteinExistence type="predicted"/>
<organism evidence="2 3">
    <name type="scientific">Bacteroides sedimenti</name>
    <dbReference type="NCBI Taxonomy" id="2136147"/>
    <lineage>
        <taxon>Bacteria</taxon>
        <taxon>Pseudomonadati</taxon>
        <taxon>Bacteroidota</taxon>
        <taxon>Bacteroidia</taxon>
        <taxon>Bacteroidales</taxon>
        <taxon>Bacteroidaceae</taxon>
        <taxon>Bacteroides</taxon>
    </lineage>
</organism>
<dbReference type="RefSeq" id="WP_353334369.1">
    <property type="nucleotide sequence ID" value="NZ_AP028055.1"/>
</dbReference>